<dbReference type="STRING" id="474960.SAMN05216180_1507"/>
<evidence type="ECO:0000259" key="3">
    <source>
        <dbReference type="Pfam" id="PF00483"/>
    </source>
</evidence>
<comment type="similarity">
    <text evidence="1">Belongs to the transferase hexapeptide repeat family.</text>
</comment>
<gene>
    <name evidence="6" type="ORF">SAMN05216180_1507</name>
</gene>
<feature type="domain" description="Alpha-D-phosphohexomutase alpha/beta/alpha" evidence="4">
    <location>
        <begin position="405"/>
        <end position="527"/>
    </location>
</feature>
<evidence type="ECO:0000256" key="2">
    <source>
        <dbReference type="ARBA" id="ARBA00010231"/>
    </source>
</evidence>
<accession>A0A1H8ARR3</accession>
<comment type="similarity">
    <text evidence="2">Belongs to the phosphohexose mutase family.</text>
</comment>
<dbReference type="EMBL" id="FOCG01000001">
    <property type="protein sequence ID" value="SEM73412.1"/>
    <property type="molecule type" value="Genomic_DNA"/>
</dbReference>
<organism evidence="6 7">
    <name type="scientific">Hydrogenoanaerobacterium saccharovorans</name>
    <dbReference type="NCBI Taxonomy" id="474960"/>
    <lineage>
        <taxon>Bacteria</taxon>
        <taxon>Bacillati</taxon>
        <taxon>Bacillota</taxon>
        <taxon>Clostridia</taxon>
        <taxon>Eubacteriales</taxon>
        <taxon>Oscillospiraceae</taxon>
        <taxon>Hydrogenoanaerobacterium</taxon>
    </lineage>
</organism>
<dbReference type="InterPro" id="IPR050486">
    <property type="entry name" value="Mannose-1P_guanyltransferase"/>
</dbReference>
<evidence type="ECO:0000256" key="1">
    <source>
        <dbReference type="ARBA" id="ARBA00007274"/>
    </source>
</evidence>
<keyword evidence="7" id="KW-1185">Reference proteome</keyword>
<dbReference type="GO" id="GO:0016868">
    <property type="term" value="F:intramolecular phosphotransferase activity"/>
    <property type="evidence" value="ECO:0007669"/>
    <property type="project" value="InterPro"/>
</dbReference>
<evidence type="ECO:0000313" key="6">
    <source>
        <dbReference type="EMBL" id="SEM73412.1"/>
    </source>
</evidence>
<dbReference type="InterPro" id="IPR016055">
    <property type="entry name" value="A-D-PHexomutase_a/b/a-I/II/III"/>
</dbReference>
<sequence>MLQAVIMAGGIGSRLRPLTCDLPKPMARLCGRPNIEYILELLKEHNVTNAAVTVQYLPQRISERFDNVYCGINLTFVEETEPLGTAGSVKNASKYFAQPDNEETKKQKFLKFSDKSESESACCIVISGDAMCDFDLTAAYKRHCKSGAAATIIVKAVEDPREYGLVDVDESGNVRAFVEKPCFSQAVSNLANTGIYILSQQALTLIPSHQQYDFAKDLFPKLLSNGLRIATYEDKGYWCDIGDIESYRRCQQDMLMGKVRCRIVGVQDANGNIFKDSRPRGTYTIEPPVYIGSGVEIGEGAVINGMSVIDDGSIVGAGARVSGSVLLPDSYTGKGSTLSGAVICAGASAQQQAMLFENAVLGAGAVAGANSVIRQGVRVWANKHVEAGVTLRDNLQYGAGKNLCFEDNGLCGETGVELTPELAVRLGLALGSSIKEGRVGVGCTTDRAARVLTQALISGVLSAGCDALDFGAGFEAMFRFNLAFCGLKLGVFISGGETASLRLFTAGGLPATRAQERAIEGALQRGEYKRCNSSGFGEVSNLTGMRVLYENELIKYAPRGLFELGVAVKCANKDIETMLRQTLYRLGAHHDDAFTLQISPDGDTVSITHAGSGYLSHNKALAICCVTEFEQGCDVALPFDAPRIMDELAIRHGAEVKRYLSCPADNSDSNARELACVQLWSRDALMLSIKLLDYLINEGMTPIQLFTMLPEFDTASVMIKTGKNPAGILRELAKNGNRVEEQGIGEGVVLRDDRGVILVRPLKRGGGVKLVAEAFNSETAMELCESYEKLIKPFISY</sequence>
<dbReference type="Gene3D" id="3.40.120.10">
    <property type="entry name" value="Alpha-D-Glucose-1,6-Bisphosphate, subunit A, domain 3"/>
    <property type="match status" value="1"/>
</dbReference>
<proteinExistence type="inferred from homology"/>
<dbReference type="Pfam" id="PF02878">
    <property type="entry name" value="PGM_PMM_I"/>
    <property type="match status" value="1"/>
</dbReference>
<evidence type="ECO:0000313" key="7">
    <source>
        <dbReference type="Proteomes" id="UP000199158"/>
    </source>
</evidence>
<dbReference type="CDD" id="cd04181">
    <property type="entry name" value="NTP_transferase"/>
    <property type="match status" value="1"/>
</dbReference>
<feature type="domain" description="Nucleotidyl transferase" evidence="3">
    <location>
        <begin position="4"/>
        <end position="254"/>
    </location>
</feature>
<name>A0A1H8ARR3_9FIRM</name>
<dbReference type="RefSeq" id="WP_092753195.1">
    <property type="nucleotide sequence ID" value="NZ_FOCG01000001.1"/>
</dbReference>
<keyword evidence="6" id="KW-0548">Nucleotidyltransferase</keyword>
<protein>
    <submittedName>
        <fullName evidence="6">Mannose-1-phosphate guanylyltransferase / phosphomannomutase</fullName>
    </submittedName>
</protein>
<evidence type="ECO:0000259" key="5">
    <source>
        <dbReference type="Pfam" id="PF25087"/>
    </source>
</evidence>
<dbReference type="Proteomes" id="UP000199158">
    <property type="component" value="Unassembled WGS sequence"/>
</dbReference>
<evidence type="ECO:0000259" key="4">
    <source>
        <dbReference type="Pfam" id="PF02878"/>
    </source>
</evidence>
<dbReference type="GO" id="GO:0016779">
    <property type="term" value="F:nucleotidyltransferase activity"/>
    <property type="evidence" value="ECO:0007669"/>
    <property type="project" value="UniProtKB-KW"/>
</dbReference>
<reference evidence="6 7" key="1">
    <citation type="submission" date="2016-10" db="EMBL/GenBank/DDBJ databases">
        <authorList>
            <person name="de Groot N.N."/>
        </authorList>
    </citation>
    <scope>NUCLEOTIDE SEQUENCE [LARGE SCALE GENOMIC DNA]</scope>
    <source>
        <strain evidence="6 7">CGMCC 1.5070</strain>
    </source>
</reference>
<feature type="domain" description="Mannose-1-phosphate guanyltransferase C-terminal" evidence="5">
    <location>
        <begin position="285"/>
        <end position="388"/>
    </location>
</feature>
<dbReference type="Pfam" id="PF00483">
    <property type="entry name" value="NTP_transferase"/>
    <property type="match status" value="1"/>
</dbReference>
<dbReference type="Gene3D" id="2.160.10.10">
    <property type="entry name" value="Hexapeptide repeat proteins"/>
    <property type="match status" value="1"/>
</dbReference>
<dbReference type="OrthoDB" id="9801899at2"/>
<dbReference type="GO" id="GO:0005975">
    <property type="term" value="P:carbohydrate metabolic process"/>
    <property type="evidence" value="ECO:0007669"/>
    <property type="project" value="InterPro"/>
</dbReference>
<dbReference type="Pfam" id="PF25087">
    <property type="entry name" value="GMPPB_C"/>
    <property type="match status" value="1"/>
</dbReference>
<dbReference type="Gene3D" id="3.90.550.10">
    <property type="entry name" value="Spore Coat Polysaccharide Biosynthesis Protein SpsA, Chain A"/>
    <property type="match status" value="1"/>
</dbReference>
<dbReference type="PANTHER" id="PTHR22572">
    <property type="entry name" value="SUGAR-1-PHOSPHATE GUANYL TRANSFERASE"/>
    <property type="match status" value="1"/>
</dbReference>
<dbReference type="SUPFAM" id="SSF53448">
    <property type="entry name" value="Nucleotide-diphospho-sugar transferases"/>
    <property type="match status" value="1"/>
</dbReference>
<keyword evidence="6" id="KW-0808">Transferase</keyword>
<dbReference type="AlphaFoldDB" id="A0A1H8ARR3"/>
<dbReference type="InterPro" id="IPR005835">
    <property type="entry name" value="NTP_transferase_dom"/>
</dbReference>
<dbReference type="InterPro" id="IPR056729">
    <property type="entry name" value="GMPPB_C"/>
</dbReference>
<dbReference type="SUPFAM" id="SSF53738">
    <property type="entry name" value="Phosphoglucomutase, first 3 domains"/>
    <property type="match status" value="1"/>
</dbReference>
<dbReference type="InterPro" id="IPR005844">
    <property type="entry name" value="A-D-PHexomutase_a/b/a-I"/>
</dbReference>
<dbReference type="InterPro" id="IPR029044">
    <property type="entry name" value="Nucleotide-diphossugar_trans"/>
</dbReference>